<dbReference type="KEGG" id="geh:HYN69_01300"/>
<feature type="signal peptide" evidence="1">
    <location>
        <begin position="1"/>
        <end position="18"/>
    </location>
</feature>
<evidence type="ECO:0000313" key="3">
    <source>
        <dbReference type="Proteomes" id="UP000244496"/>
    </source>
</evidence>
<dbReference type="OrthoDB" id="2156220at2"/>
<feature type="chain" id="PRO_5015664845" evidence="1">
    <location>
        <begin position="19"/>
        <end position="193"/>
    </location>
</feature>
<organism evidence="2 3">
    <name type="scientific">Paragemmobacter aquarius</name>
    <dbReference type="NCBI Taxonomy" id="2169400"/>
    <lineage>
        <taxon>Bacteria</taxon>
        <taxon>Pseudomonadati</taxon>
        <taxon>Pseudomonadota</taxon>
        <taxon>Alphaproteobacteria</taxon>
        <taxon>Rhodobacterales</taxon>
        <taxon>Paracoccaceae</taxon>
        <taxon>Paragemmobacter</taxon>
    </lineage>
</organism>
<protein>
    <submittedName>
        <fullName evidence="2">SOUL heme-binding protein</fullName>
    </submittedName>
</protein>
<name>A0A2S0UHW2_9RHOB</name>
<keyword evidence="3" id="KW-1185">Reference proteome</keyword>
<keyword evidence="1" id="KW-0732">Signal</keyword>
<dbReference type="Gene3D" id="3.20.80.10">
    <property type="entry name" value="Regulatory factor, effector binding domain"/>
    <property type="match status" value="1"/>
</dbReference>
<dbReference type="EMBL" id="CP028918">
    <property type="protein sequence ID" value="AWB47320.1"/>
    <property type="molecule type" value="Genomic_DNA"/>
</dbReference>
<reference evidence="2 3" key="1">
    <citation type="submission" date="2018-04" db="EMBL/GenBank/DDBJ databases">
        <title>Genome sequencing of Gemmobacter.</title>
        <authorList>
            <person name="Yi H."/>
            <person name="Baek M.-G."/>
        </authorList>
    </citation>
    <scope>NUCLEOTIDE SEQUENCE [LARGE SCALE GENOMIC DNA]</scope>
    <source>
        <strain evidence="2 3">HYN0069</strain>
    </source>
</reference>
<gene>
    <name evidence="2" type="ORF">HYN69_01300</name>
</gene>
<dbReference type="Proteomes" id="UP000244496">
    <property type="component" value="Chromosome"/>
</dbReference>
<dbReference type="PANTHER" id="PTHR11220:SF58">
    <property type="entry name" value="SOUL HEME-BINDING FAMILY PROTEIN"/>
    <property type="match status" value="1"/>
</dbReference>
<dbReference type="SUPFAM" id="SSF55136">
    <property type="entry name" value="Probable bacterial effector-binding domain"/>
    <property type="match status" value="1"/>
</dbReference>
<dbReference type="AlphaFoldDB" id="A0A2S0UHW2"/>
<dbReference type="RefSeq" id="WP_108434149.1">
    <property type="nucleotide sequence ID" value="NZ_CP028918.1"/>
</dbReference>
<accession>A0A2S0UHW2</accession>
<sequence length="193" mass="21097">MQILWLGLWLVMAGTAMADQQKHKGYEMPPYTVESVADGVELRRYGPHVVAEVTVTGDRSTAISRGFRALAGYIFGGNEGGEKIAMTVPVAQTPAGGDRWTVQFTMPGAYGVETLPVPRDAAVKLRQVAGDRQAVVTFSGLPQTADMETRAAKLRDWIAARGLTVTAGPHYQFYDAPLTLPWRRRNEVSFSVE</sequence>
<proteinExistence type="predicted"/>
<evidence type="ECO:0000256" key="1">
    <source>
        <dbReference type="SAM" id="SignalP"/>
    </source>
</evidence>
<evidence type="ECO:0000313" key="2">
    <source>
        <dbReference type="EMBL" id="AWB47320.1"/>
    </source>
</evidence>
<dbReference type="Pfam" id="PF04832">
    <property type="entry name" value="SOUL"/>
    <property type="match status" value="1"/>
</dbReference>
<dbReference type="PANTHER" id="PTHR11220">
    <property type="entry name" value="HEME-BINDING PROTEIN-RELATED"/>
    <property type="match status" value="1"/>
</dbReference>
<dbReference type="InterPro" id="IPR011256">
    <property type="entry name" value="Reg_factor_effector_dom_sf"/>
</dbReference>
<dbReference type="InterPro" id="IPR006917">
    <property type="entry name" value="SOUL_heme-bd"/>
</dbReference>